<keyword evidence="3 9" id="KW-0963">Cytoplasm</keyword>
<keyword evidence="13" id="KW-1185">Reference proteome</keyword>
<protein>
    <recommendedName>
        <fullName evidence="9">Polyribonucleotide nucleotidyltransferase</fullName>
        <ecNumber evidence="9">2.7.7.8</ecNumber>
    </recommendedName>
    <alternativeName>
        <fullName evidence="9">Polynucleotide phosphorylase</fullName>
        <shortName evidence="9">PNPase</shortName>
    </alternativeName>
</protein>
<dbReference type="HOGENOM" id="CLU_004217_2_2_12"/>
<dbReference type="FunFam" id="3.30.1370.10:FF:000001">
    <property type="entry name" value="Polyribonucleotide nucleotidyltransferase"/>
    <property type="match status" value="1"/>
</dbReference>
<evidence type="ECO:0000259" key="11">
    <source>
        <dbReference type="PROSITE" id="PS50126"/>
    </source>
</evidence>
<dbReference type="STRING" id="545694.TREPR_1761"/>
<dbReference type="SUPFAM" id="SSF55666">
    <property type="entry name" value="Ribonuclease PH domain 2-like"/>
    <property type="match status" value="2"/>
</dbReference>
<dbReference type="FunFam" id="3.30.230.70:FF:000001">
    <property type="entry name" value="Polyribonucleotide nucleotidyltransferase"/>
    <property type="match status" value="1"/>
</dbReference>
<dbReference type="SMART" id="SM00316">
    <property type="entry name" value="S1"/>
    <property type="match status" value="1"/>
</dbReference>
<dbReference type="AlphaFoldDB" id="F5YM26"/>
<dbReference type="PANTHER" id="PTHR11252:SF0">
    <property type="entry name" value="POLYRIBONUCLEOTIDE NUCLEOTIDYLTRANSFERASE 1, MITOCHONDRIAL"/>
    <property type="match status" value="1"/>
</dbReference>
<keyword evidence="5 9" id="KW-0548">Nucleotidyltransferase</keyword>
<keyword evidence="8 9" id="KW-0694">RNA-binding</keyword>
<dbReference type="CDD" id="cd11364">
    <property type="entry name" value="RNase_PH_PNPase_2"/>
    <property type="match status" value="1"/>
</dbReference>
<evidence type="ECO:0000256" key="3">
    <source>
        <dbReference type="ARBA" id="ARBA00022490"/>
    </source>
</evidence>
<evidence type="ECO:0000256" key="10">
    <source>
        <dbReference type="SAM" id="MobiDB-lite"/>
    </source>
</evidence>
<evidence type="ECO:0000313" key="13">
    <source>
        <dbReference type="Proteomes" id="UP000009223"/>
    </source>
</evidence>
<dbReference type="eggNOG" id="COG1185">
    <property type="taxonomic scope" value="Bacteria"/>
</dbReference>
<dbReference type="SMART" id="SM00322">
    <property type="entry name" value="KH"/>
    <property type="match status" value="1"/>
</dbReference>
<feature type="domain" description="S1 motif" evidence="11">
    <location>
        <begin position="625"/>
        <end position="693"/>
    </location>
</feature>
<dbReference type="FunFam" id="2.40.50.140:FF:000023">
    <property type="entry name" value="Polyribonucleotide nucleotidyltransferase"/>
    <property type="match status" value="1"/>
</dbReference>
<dbReference type="SUPFAM" id="SSF50249">
    <property type="entry name" value="Nucleic acid-binding proteins"/>
    <property type="match status" value="1"/>
</dbReference>
<feature type="compositionally biased region" description="Basic and acidic residues" evidence="10">
    <location>
        <begin position="705"/>
        <end position="729"/>
    </location>
</feature>
<dbReference type="GO" id="GO:0006402">
    <property type="term" value="P:mRNA catabolic process"/>
    <property type="evidence" value="ECO:0007669"/>
    <property type="project" value="UniProtKB-UniRule"/>
</dbReference>
<dbReference type="InterPro" id="IPR036345">
    <property type="entry name" value="ExoRNase_PH_dom2_sf"/>
</dbReference>
<comment type="subcellular location">
    <subcellularLocation>
        <location evidence="1 9">Cytoplasm</location>
    </subcellularLocation>
</comment>
<dbReference type="InterPro" id="IPR012162">
    <property type="entry name" value="PNPase"/>
</dbReference>
<dbReference type="EC" id="2.7.7.8" evidence="9"/>
<comment type="catalytic activity">
    <reaction evidence="9">
        <text>RNA(n+1) + phosphate = RNA(n) + a ribonucleoside 5'-diphosphate</text>
        <dbReference type="Rhea" id="RHEA:22096"/>
        <dbReference type="Rhea" id="RHEA-COMP:14527"/>
        <dbReference type="Rhea" id="RHEA-COMP:17342"/>
        <dbReference type="ChEBI" id="CHEBI:43474"/>
        <dbReference type="ChEBI" id="CHEBI:57930"/>
        <dbReference type="ChEBI" id="CHEBI:140395"/>
        <dbReference type="EC" id="2.7.7.8"/>
    </reaction>
</comment>
<dbReference type="EMBL" id="CP001843">
    <property type="protein sequence ID" value="AEF83592.1"/>
    <property type="molecule type" value="Genomic_DNA"/>
</dbReference>
<name>F5YM26_TREPZ</name>
<dbReference type="SUPFAM" id="SSF54791">
    <property type="entry name" value="Eukaryotic type KH-domain (KH-domain type I)"/>
    <property type="match status" value="1"/>
</dbReference>
<dbReference type="InterPro" id="IPR001247">
    <property type="entry name" value="ExoRNase_PH_dom1"/>
</dbReference>
<dbReference type="NCBIfam" id="TIGR03591">
    <property type="entry name" value="polynuc_phos"/>
    <property type="match status" value="1"/>
</dbReference>
<evidence type="ECO:0000256" key="1">
    <source>
        <dbReference type="ARBA" id="ARBA00004496"/>
    </source>
</evidence>
<evidence type="ECO:0000256" key="4">
    <source>
        <dbReference type="ARBA" id="ARBA00022679"/>
    </source>
</evidence>
<evidence type="ECO:0000256" key="5">
    <source>
        <dbReference type="ARBA" id="ARBA00022695"/>
    </source>
</evidence>
<evidence type="ECO:0000256" key="2">
    <source>
        <dbReference type="ARBA" id="ARBA00007404"/>
    </source>
</evidence>
<dbReference type="InterPro" id="IPR004087">
    <property type="entry name" value="KH_dom"/>
</dbReference>
<dbReference type="InterPro" id="IPR015847">
    <property type="entry name" value="ExoRNase_PH_dom2"/>
</dbReference>
<proteinExistence type="inferred from homology"/>
<dbReference type="InterPro" id="IPR004088">
    <property type="entry name" value="KH_dom_type_1"/>
</dbReference>
<dbReference type="CDD" id="cd04472">
    <property type="entry name" value="S1_PNPase"/>
    <property type="match status" value="1"/>
</dbReference>
<dbReference type="KEGG" id="tpi:TREPR_1761"/>
<dbReference type="CDD" id="cd11363">
    <property type="entry name" value="RNase_PH_PNPase_1"/>
    <property type="match status" value="1"/>
</dbReference>
<comment type="similarity">
    <text evidence="2 9">Belongs to the polyribonucleotide nucleotidyltransferase family.</text>
</comment>
<dbReference type="HAMAP" id="MF_01595">
    <property type="entry name" value="PNPase"/>
    <property type="match status" value="1"/>
</dbReference>
<dbReference type="SUPFAM" id="SSF54211">
    <property type="entry name" value="Ribosomal protein S5 domain 2-like"/>
    <property type="match status" value="2"/>
</dbReference>
<dbReference type="GO" id="GO:0004654">
    <property type="term" value="F:polyribonucleotide nucleotidyltransferase activity"/>
    <property type="evidence" value="ECO:0007669"/>
    <property type="project" value="UniProtKB-UniRule"/>
</dbReference>
<dbReference type="InterPro" id="IPR020568">
    <property type="entry name" value="Ribosomal_Su5_D2-typ_SF"/>
</dbReference>
<dbReference type="InterPro" id="IPR003029">
    <property type="entry name" value="S1_domain"/>
</dbReference>
<dbReference type="GO" id="GO:0000287">
    <property type="term" value="F:magnesium ion binding"/>
    <property type="evidence" value="ECO:0007669"/>
    <property type="project" value="UniProtKB-UniRule"/>
</dbReference>
<dbReference type="GO" id="GO:0006396">
    <property type="term" value="P:RNA processing"/>
    <property type="evidence" value="ECO:0007669"/>
    <property type="project" value="InterPro"/>
</dbReference>
<dbReference type="InterPro" id="IPR015848">
    <property type="entry name" value="PNPase_PH_RNA-bd_bac/org-type"/>
</dbReference>
<organism evidence="12 13">
    <name type="scientific">Treponema primitia (strain ATCC BAA-887 / DSM 12427 / ZAS-2)</name>
    <dbReference type="NCBI Taxonomy" id="545694"/>
    <lineage>
        <taxon>Bacteria</taxon>
        <taxon>Pseudomonadati</taxon>
        <taxon>Spirochaetota</taxon>
        <taxon>Spirochaetia</taxon>
        <taxon>Spirochaetales</taxon>
        <taxon>Treponemataceae</taxon>
        <taxon>Treponema</taxon>
    </lineage>
</organism>
<dbReference type="PROSITE" id="PS50126">
    <property type="entry name" value="S1"/>
    <property type="match status" value="1"/>
</dbReference>
<dbReference type="GO" id="GO:0005829">
    <property type="term" value="C:cytosol"/>
    <property type="evidence" value="ECO:0007669"/>
    <property type="project" value="TreeGrafter"/>
</dbReference>
<dbReference type="InterPro" id="IPR036456">
    <property type="entry name" value="PNPase_PH_RNA-bd_sf"/>
</dbReference>
<dbReference type="Pfam" id="PF00575">
    <property type="entry name" value="S1"/>
    <property type="match status" value="1"/>
</dbReference>
<dbReference type="GO" id="GO:0003723">
    <property type="term" value="F:RNA binding"/>
    <property type="evidence" value="ECO:0007669"/>
    <property type="project" value="UniProtKB-UniRule"/>
</dbReference>
<reference evidence="13" key="1">
    <citation type="submission" date="2009-12" db="EMBL/GenBank/DDBJ databases">
        <title>Complete sequence of Treponema primitia strain ZAS-2.</title>
        <authorList>
            <person name="Tetu S.G."/>
            <person name="Matson E."/>
            <person name="Ren Q."/>
            <person name="Seshadri R."/>
            <person name="Elbourne L."/>
            <person name="Hassan K.A."/>
            <person name="Durkin A."/>
            <person name="Radune D."/>
            <person name="Mohamoud Y."/>
            <person name="Shay R."/>
            <person name="Jin S."/>
            <person name="Zhang X."/>
            <person name="Lucey K."/>
            <person name="Ballor N.R."/>
            <person name="Ottesen E."/>
            <person name="Rosenthal R."/>
            <person name="Allen A."/>
            <person name="Leadbetter J.R."/>
            <person name="Paulsen I.T."/>
        </authorList>
    </citation>
    <scope>NUCLEOTIDE SEQUENCE [LARGE SCALE GENOMIC DNA]</scope>
    <source>
        <strain evidence="13">ATCC BAA-887 / DSM 12427 / ZAS-2</strain>
    </source>
</reference>
<dbReference type="SUPFAM" id="SSF46915">
    <property type="entry name" value="Polynucleotide phosphorylase/guanosine pentaphosphate synthase (PNPase/GPSI), domain 3"/>
    <property type="match status" value="1"/>
</dbReference>
<dbReference type="Pfam" id="PF00013">
    <property type="entry name" value="KH_1"/>
    <property type="match status" value="1"/>
</dbReference>
<dbReference type="OrthoDB" id="9804305at2"/>
<dbReference type="InterPro" id="IPR012340">
    <property type="entry name" value="NA-bd_OB-fold"/>
</dbReference>
<feature type="binding site" evidence="9">
    <location>
        <position position="495"/>
    </location>
    <ligand>
        <name>Mg(2+)</name>
        <dbReference type="ChEBI" id="CHEBI:18420"/>
    </ligand>
</feature>
<comment type="function">
    <text evidence="9">Involved in mRNA degradation. Catalyzes the phosphorolysis of single-stranded polyribonucleotides processively in the 3'- to 5'-direction.</text>
</comment>
<dbReference type="PIRSF" id="PIRSF005499">
    <property type="entry name" value="PNPase"/>
    <property type="match status" value="1"/>
</dbReference>
<dbReference type="CDD" id="cd02393">
    <property type="entry name" value="KH-I_PNPase"/>
    <property type="match status" value="1"/>
</dbReference>
<dbReference type="Gene3D" id="3.30.1370.10">
    <property type="entry name" value="K Homology domain, type 1"/>
    <property type="match status" value="1"/>
</dbReference>
<sequence length="729" mass="79418">MIQRVSYQIAGKELILETGKIAKQAGGAVFAQYAGSVVIATVCSSHDAVEGLDYVPLTVDYNEKYYAAGKIPGGFIKRESRPKDKEILVSRLIDRPMRPLFDKRFGREIQVVPTTISADMVNPPDMLAIIASSAAVHISDIPFGGPIAGVRVCSVDGQLIVNPTYEEIEKSKLEIVVAGTKEGITMVEGGGKEVDEDLIIAALEKAQQAITDLCNLQDKLRELAGKSKLPLTEIAFTLENKDAIRSAAYPRLETACFLKSKQDRHDAISAVKADFAAQYKAQLEDENQKKLFDALFEDLQYEILRNSILDKGVRVDGRGTEDIRDISCEVNILPRTHGSALFTRGETQALVVTTLGTAFDEQIFDDIEGDKRSNFLLHYNFPPYSVGETGRMGTGRREIGHGNLARRSLEAMVPPKTEFPYTIRIVSEIMESNGSSSMASVCGGTLSMLQAGVPMKKPVAGIAMGLITEGKGGPGDRYAVLSDILGDEDHLGDMDFKVAGTEEGITGFQMDIKIAGVSPEVMRKALDQAKRGRLHILGIMNQTINKPVAQISEYAPKIVSLRIDVDKIGALIGPGGKNVKALCEQFSVKINTDDDGTVTIFGKNSKNSEDAKAAVLGIVMDPEPGRVYNGTVKRIMDFGAFVEILPGKEGLVHISKLSRERINNVTDVIKEGQEIPVKLLEVDKMGRLNLSYIDAIDPNGTSDDSGDRHSGGDNRGGDSRRRDERPRRY</sequence>
<dbReference type="Pfam" id="PF03726">
    <property type="entry name" value="PNPase"/>
    <property type="match status" value="1"/>
</dbReference>
<dbReference type="NCBIfam" id="NF008805">
    <property type="entry name" value="PRK11824.1"/>
    <property type="match status" value="1"/>
</dbReference>
<keyword evidence="7 9" id="KW-0460">Magnesium</keyword>
<feature type="binding site" evidence="9">
    <location>
        <position position="489"/>
    </location>
    <ligand>
        <name>Mg(2+)</name>
        <dbReference type="ChEBI" id="CHEBI:18420"/>
    </ligand>
</feature>
<feature type="region of interest" description="Disordered" evidence="10">
    <location>
        <begin position="697"/>
        <end position="729"/>
    </location>
</feature>
<dbReference type="Pfam" id="PF01138">
    <property type="entry name" value="RNase_PH"/>
    <property type="match status" value="2"/>
</dbReference>
<dbReference type="Gene3D" id="2.40.50.140">
    <property type="entry name" value="Nucleic acid-binding proteins"/>
    <property type="match status" value="1"/>
</dbReference>
<dbReference type="Gene3D" id="3.30.230.70">
    <property type="entry name" value="GHMP Kinase, N-terminal domain"/>
    <property type="match status" value="2"/>
</dbReference>
<reference evidence="12 13" key="2">
    <citation type="journal article" date="2011" name="ISME J.">
        <title>RNA-seq reveals cooperative metabolic interactions between two termite-gut spirochete species in co-culture.</title>
        <authorList>
            <person name="Rosenthal A.Z."/>
            <person name="Matson E.G."/>
            <person name="Eldar A."/>
            <person name="Leadbetter J.R."/>
        </authorList>
    </citation>
    <scope>NUCLEOTIDE SEQUENCE [LARGE SCALE GENOMIC DNA]</scope>
    <source>
        <strain evidence="13">ATCC BAA-887 / DSM 12427 / ZAS-2</strain>
    </source>
</reference>
<dbReference type="RefSeq" id="WP_015708367.1">
    <property type="nucleotide sequence ID" value="NC_015578.1"/>
</dbReference>
<dbReference type="PANTHER" id="PTHR11252">
    <property type="entry name" value="POLYRIBONUCLEOTIDE NUCLEOTIDYLTRANSFERASE"/>
    <property type="match status" value="1"/>
</dbReference>
<accession>F5YM26</accession>
<dbReference type="Pfam" id="PF03725">
    <property type="entry name" value="RNase_PH_C"/>
    <property type="match status" value="1"/>
</dbReference>
<gene>
    <name evidence="9 12" type="primary">pnp</name>
    <name evidence="12" type="ordered locus">TREPR_1761</name>
</gene>
<evidence type="ECO:0000256" key="8">
    <source>
        <dbReference type="ARBA" id="ARBA00022884"/>
    </source>
</evidence>
<evidence type="ECO:0000256" key="7">
    <source>
        <dbReference type="ARBA" id="ARBA00022842"/>
    </source>
</evidence>
<dbReference type="PROSITE" id="PS50084">
    <property type="entry name" value="KH_TYPE_1"/>
    <property type="match status" value="1"/>
</dbReference>
<keyword evidence="6 9" id="KW-0479">Metal-binding</keyword>
<evidence type="ECO:0000256" key="9">
    <source>
        <dbReference type="HAMAP-Rule" id="MF_01595"/>
    </source>
</evidence>
<keyword evidence="4 9" id="KW-0808">Transferase</keyword>
<comment type="cofactor">
    <cofactor evidence="9">
        <name>Mg(2+)</name>
        <dbReference type="ChEBI" id="CHEBI:18420"/>
    </cofactor>
</comment>
<dbReference type="InterPro" id="IPR036612">
    <property type="entry name" value="KH_dom_type_1_sf"/>
</dbReference>
<dbReference type="Proteomes" id="UP000009223">
    <property type="component" value="Chromosome"/>
</dbReference>
<evidence type="ECO:0000313" key="12">
    <source>
        <dbReference type="EMBL" id="AEF83592.1"/>
    </source>
</evidence>
<evidence type="ECO:0000256" key="6">
    <source>
        <dbReference type="ARBA" id="ARBA00022723"/>
    </source>
</evidence>
<dbReference type="FunFam" id="3.30.230.70:FF:000002">
    <property type="entry name" value="Polyribonucleotide nucleotidyltransferase"/>
    <property type="match status" value="1"/>
</dbReference>
<dbReference type="InterPro" id="IPR027408">
    <property type="entry name" value="PNPase/RNase_PH_dom_sf"/>
</dbReference>
<dbReference type="GO" id="GO:0000175">
    <property type="term" value="F:3'-5'-RNA exonuclease activity"/>
    <property type="evidence" value="ECO:0007669"/>
    <property type="project" value="TreeGrafter"/>
</dbReference>